<dbReference type="WBParaSite" id="SVE_0146300.1">
    <property type="protein sequence ID" value="SVE_0146300.1"/>
    <property type="gene ID" value="SVE_0146300"/>
</dbReference>
<evidence type="ECO:0000256" key="6">
    <source>
        <dbReference type="ARBA" id="ARBA00022873"/>
    </source>
</evidence>
<feature type="domain" description="TauD/TfdA-like" evidence="10">
    <location>
        <begin position="153"/>
        <end position="402"/>
    </location>
</feature>
<dbReference type="GO" id="GO:0005739">
    <property type="term" value="C:mitochondrion"/>
    <property type="evidence" value="ECO:0007669"/>
    <property type="project" value="TreeGrafter"/>
</dbReference>
<comment type="cofactor">
    <cofactor evidence="2">
        <name>L-ascorbate</name>
        <dbReference type="ChEBI" id="CHEBI:38290"/>
    </cofactor>
</comment>
<dbReference type="InterPro" id="IPR050411">
    <property type="entry name" value="AlphaKG_dependent_hydroxylases"/>
</dbReference>
<dbReference type="UniPathway" id="UPA00118"/>
<comment type="similarity">
    <text evidence="4">Belongs to the gamma-BBH/TMLD family.</text>
</comment>
<dbReference type="GO" id="GO:0045329">
    <property type="term" value="P:carnitine biosynthetic process"/>
    <property type="evidence" value="ECO:0007669"/>
    <property type="project" value="UniProtKB-UniPathway"/>
</dbReference>
<evidence type="ECO:0000256" key="8">
    <source>
        <dbReference type="ARBA" id="ARBA00023002"/>
    </source>
</evidence>
<dbReference type="Pfam" id="PF02668">
    <property type="entry name" value="TauD"/>
    <property type="match status" value="1"/>
</dbReference>
<keyword evidence="7" id="KW-0223">Dioxygenase</keyword>
<dbReference type="FunFam" id="3.60.130.10:FF:000001">
    <property type="entry name" value="Trimethyllysine dioxygenase, mitochondrial"/>
    <property type="match status" value="1"/>
</dbReference>
<dbReference type="Gene3D" id="3.30.2020.30">
    <property type="match status" value="1"/>
</dbReference>
<proteinExistence type="inferred from homology"/>
<dbReference type="Proteomes" id="UP000035680">
    <property type="component" value="Unassembled WGS sequence"/>
</dbReference>
<dbReference type="STRING" id="75913.A0A0K0EY56"/>
<evidence type="ECO:0000256" key="1">
    <source>
        <dbReference type="ARBA" id="ARBA00001954"/>
    </source>
</evidence>
<keyword evidence="8" id="KW-0560">Oxidoreductase</keyword>
<dbReference type="PANTHER" id="PTHR10696:SF33">
    <property type="entry name" value="GAMMA-BUTYROBETAINE DIOXYGENASE"/>
    <property type="match status" value="1"/>
</dbReference>
<evidence type="ECO:0000256" key="4">
    <source>
        <dbReference type="ARBA" id="ARBA00008654"/>
    </source>
</evidence>
<protein>
    <submittedName>
        <fullName evidence="12">Probable gamma-butyrobetaine dioxygenase (inferred by orthology to a C. elegans protein)</fullName>
    </submittedName>
</protein>
<dbReference type="PANTHER" id="PTHR10696">
    <property type="entry name" value="GAMMA-BUTYROBETAINE HYDROXYLASE-RELATED"/>
    <property type="match status" value="1"/>
</dbReference>
<dbReference type="InterPro" id="IPR003819">
    <property type="entry name" value="TauD/TfdA-like"/>
</dbReference>
<dbReference type="GO" id="GO:0051213">
    <property type="term" value="F:dioxygenase activity"/>
    <property type="evidence" value="ECO:0007669"/>
    <property type="project" value="UniProtKB-KW"/>
</dbReference>
<keyword evidence="6" id="KW-0124">Carnitine biosynthesis</keyword>
<dbReference type="InterPro" id="IPR038492">
    <property type="entry name" value="GBBH-like_N_sf"/>
</dbReference>
<keyword evidence="5" id="KW-0479">Metal-binding</keyword>
<organism evidence="11 12">
    <name type="scientific">Strongyloides venezuelensis</name>
    <name type="common">Threadworm</name>
    <dbReference type="NCBI Taxonomy" id="75913"/>
    <lineage>
        <taxon>Eukaryota</taxon>
        <taxon>Metazoa</taxon>
        <taxon>Ecdysozoa</taxon>
        <taxon>Nematoda</taxon>
        <taxon>Chromadorea</taxon>
        <taxon>Rhabditida</taxon>
        <taxon>Tylenchina</taxon>
        <taxon>Panagrolaimomorpha</taxon>
        <taxon>Strongyloidoidea</taxon>
        <taxon>Strongyloididae</taxon>
        <taxon>Strongyloides</taxon>
    </lineage>
</organism>
<evidence type="ECO:0000256" key="2">
    <source>
        <dbReference type="ARBA" id="ARBA00001961"/>
    </source>
</evidence>
<keyword evidence="11" id="KW-1185">Reference proteome</keyword>
<dbReference type="SUPFAM" id="SSF51197">
    <property type="entry name" value="Clavaminate synthase-like"/>
    <property type="match status" value="1"/>
</dbReference>
<evidence type="ECO:0000259" key="10">
    <source>
        <dbReference type="Pfam" id="PF02668"/>
    </source>
</evidence>
<keyword evidence="9" id="KW-0408">Iron</keyword>
<evidence type="ECO:0000256" key="9">
    <source>
        <dbReference type="ARBA" id="ARBA00023004"/>
    </source>
</evidence>
<evidence type="ECO:0000256" key="7">
    <source>
        <dbReference type="ARBA" id="ARBA00022964"/>
    </source>
</evidence>
<evidence type="ECO:0000313" key="11">
    <source>
        <dbReference type="Proteomes" id="UP000035680"/>
    </source>
</evidence>
<name>A0A0K0EY56_STRVS</name>
<dbReference type="InterPro" id="IPR042098">
    <property type="entry name" value="TauD-like_sf"/>
</dbReference>
<accession>A0A0K0EY56</accession>
<sequence>MLYFFFTEMLLRKNFFSKRNIHSIDDVVSKRLIKVIFKEDSMFGMYPYIWLRDCSHDPITYTISPAMTARNLTMKTFDVNVKPERVWLDKSDNSLKIVWPGNVESKYSREWLKKRNLIDEDVKKKRREVYLNDTKLWDSDEINKRLKKFNHFEVMEDDKALHDFLEAVCVDGVAILTNGPNKDMDAVNKIGNRIGFIQRTHFGDVFKVSLKNDASNMAYASDNELPFHTDFPSLSFPPQLQMLHMIQKAKEGGESLFVDGFKVAKILKETDPESYEILTKYDIEFIEEGYDVHEINGKKNTFTYNMMSKHKTIQLNDKKEVVKIQFGNAMRGHFYDVEDIETIQKIYGALKKFTDICYDSKNILRFSLDNGDTVLWANTRVLHTRSSFVSYPNQPRTIIGCYFEWNYVKSRIRQIRNKLNHPKHEPVI</sequence>
<evidence type="ECO:0000313" key="12">
    <source>
        <dbReference type="WBParaSite" id="SVE_0146300.1"/>
    </source>
</evidence>
<dbReference type="GO" id="GO:0046872">
    <property type="term" value="F:metal ion binding"/>
    <property type="evidence" value="ECO:0007669"/>
    <property type="project" value="UniProtKB-KW"/>
</dbReference>
<evidence type="ECO:0000256" key="5">
    <source>
        <dbReference type="ARBA" id="ARBA00022723"/>
    </source>
</evidence>
<dbReference type="AlphaFoldDB" id="A0A0K0EY56"/>
<comment type="pathway">
    <text evidence="3">Amine and polyamine biosynthesis; carnitine biosynthesis.</text>
</comment>
<reference evidence="11" key="1">
    <citation type="submission" date="2014-07" db="EMBL/GenBank/DDBJ databases">
        <authorList>
            <person name="Martin A.A"/>
            <person name="De Silva N."/>
        </authorList>
    </citation>
    <scope>NUCLEOTIDE SEQUENCE</scope>
</reference>
<comment type="cofactor">
    <cofactor evidence="1">
        <name>Fe(2+)</name>
        <dbReference type="ChEBI" id="CHEBI:29033"/>
    </cofactor>
</comment>
<evidence type="ECO:0000256" key="3">
    <source>
        <dbReference type="ARBA" id="ARBA00005022"/>
    </source>
</evidence>
<dbReference type="Gene3D" id="3.60.130.10">
    <property type="entry name" value="Clavaminate synthase-like"/>
    <property type="match status" value="1"/>
</dbReference>
<reference evidence="12" key="2">
    <citation type="submission" date="2015-08" db="UniProtKB">
        <authorList>
            <consortium name="WormBaseParasite"/>
        </authorList>
    </citation>
    <scope>IDENTIFICATION</scope>
</reference>